<feature type="transmembrane region" description="Helical" evidence="1">
    <location>
        <begin position="97"/>
        <end position="119"/>
    </location>
</feature>
<keyword evidence="1" id="KW-0812">Transmembrane</keyword>
<comment type="caution">
    <text evidence="3">The sequence shown here is derived from an EMBL/GenBank/DDBJ whole genome shotgun (WGS) entry which is preliminary data.</text>
</comment>
<feature type="transmembrane region" description="Helical" evidence="1">
    <location>
        <begin position="168"/>
        <end position="189"/>
    </location>
</feature>
<protein>
    <submittedName>
        <fullName evidence="3">Acyl-CoA desaturase</fullName>
    </submittedName>
</protein>
<dbReference type="RefSeq" id="WP_344324049.1">
    <property type="nucleotide sequence ID" value="NZ_BAAAPY010000001.1"/>
</dbReference>
<feature type="domain" description="Fatty acid desaturase" evidence="2">
    <location>
        <begin position="66"/>
        <end position="323"/>
    </location>
</feature>
<proteinExistence type="predicted"/>
<evidence type="ECO:0000313" key="4">
    <source>
        <dbReference type="Proteomes" id="UP001501480"/>
    </source>
</evidence>
<organism evidence="3 4">
    <name type="scientific">Aeromicrobium halocynthiae</name>
    <dbReference type="NCBI Taxonomy" id="560557"/>
    <lineage>
        <taxon>Bacteria</taxon>
        <taxon>Bacillati</taxon>
        <taxon>Actinomycetota</taxon>
        <taxon>Actinomycetes</taxon>
        <taxon>Propionibacteriales</taxon>
        <taxon>Nocardioidaceae</taxon>
        <taxon>Aeromicrobium</taxon>
    </lineage>
</organism>
<keyword evidence="4" id="KW-1185">Reference proteome</keyword>
<accession>A0ABN2VSZ3</accession>
<reference evidence="3 4" key="1">
    <citation type="journal article" date="2019" name="Int. J. Syst. Evol. Microbiol.">
        <title>The Global Catalogue of Microorganisms (GCM) 10K type strain sequencing project: providing services to taxonomists for standard genome sequencing and annotation.</title>
        <authorList>
            <consortium name="The Broad Institute Genomics Platform"/>
            <consortium name="The Broad Institute Genome Sequencing Center for Infectious Disease"/>
            <person name="Wu L."/>
            <person name="Ma J."/>
        </authorList>
    </citation>
    <scope>NUCLEOTIDE SEQUENCE [LARGE SCALE GENOMIC DNA]</scope>
    <source>
        <strain evidence="3 4">JCM 15749</strain>
    </source>
</reference>
<gene>
    <name evidence="3" type="ORF">GCM10009821_05840</name>
</gene>
<evidence type="ECO:0000259" key="2">
    <source>
        <dbReference type="Pfam" id="PF00487"/>
    </source>
</evidence>
<dbReference type="CDD" id="cd03506">
    <property type="entry name" value="Delta6-FADS-like"/>
    <property type="match status" value="1"/>
</dbReference>
<sequence length="358" mass="39048">MSTGRPTARFPQAHASTARYAKLSAQVRAAGLLDRRHAYYWGQISVWVTAFAAIWAATVLLPPSGWHLLLAAALGVVVTQFGFLGHDAAHRQMFASASWNAWAARILAGAFAGLSYGWWRAKHARHHRAPNQEGADPDIGPGAIAFTPAILAERRGAAGWVGRHQGWLFFPLLTLEALNLHVASVRSALGASRRTPWRRTELAIVLVRLAAFPAVAFLVLPPGLAAAFLAVQLAVTGVLLGASFAPAHKGMPIVPSTMQLDFMRRQVMVSRNVRGNRGIDTAIGGLNYQIEHHLFPNMPRCNLKRARPLVRAHCEREGIAYVEVGLLRSYVLVIDYLNHVGLQARDPFDCPLAADLRA</sequence>
<evidence type="ECO:0000313" key="3">
    <source>
        <dbReference type="EMBL" id="GAA2071105.1"/>
    </source>
</evidence>
<keyword evidence="1" id="KW-0472">Membrane</keyword>
<dbReference type="Pfam" id="PF00487">
    <property type="entry name" value="FA_desaturase"/>
    <property type="match status" value="1"/>
</dbReference>
<feature type="transmembrane region" description="Helical" evidence="1">
    <location>
        <begin position="201"/>
        <end position="220"/>
    </location>
</feature>
<name>A0ABN2VSZ3_9ACTN</name>
<evidence type="ECO:0000256" key="1">
    <source>
        <dbReference type="SAM" id="Phobius"/>
    </source>
</evidence>
<keyword evidence="1" id="KW-1133">Transmembrane helix</keyword>
<dbReference type="PANTHER" id="PTHR19353:SF19">
    <property type="entry name" value="DELTA(5) FATTY ACID DESATURASE C-RELATED"/>
    <property type="match status" value="1"/>
</dbReference>
<feature type="transmembrane region" description="Helical" evidence="1">
    <location>
        <begin position="226"/>
        <end position="245"/>
    </location>
</feature>
<dbReference type="Proteomes" id="UP001501480">
    <property type="component" value="Unassembled WGS sequence"/>
</dbReference>
<dbReference type="InterPro" id="IPR005804">
    <property type="entry name" value="FA_desaturase_dom"/>
</dbReference>
<feature type="transmembrane region" description="Helical" evidence="1">
    <location>
        <begin position="66"/>
        <end position="85"/>
    </location>
</feature>
<dbReference type="EMBL" id="BAAAPY010000001">
    <property type="protein sequence ID" value="GAA2071105.1"/>
    <property type="molecule type" value="Genomic_DNA"/>
</dbReference>
<dbReference type="PIRSF" id="PIRSF015921">
    <property type="entry name" value="FA_sphinglp_des"/>
    <property type="match status" value="1"/>
</dbReference>
<dbReference type="PANTHER" id="PTHR19353">
    <property type="entry name" value="FATTY ACID DESATURASE 2"/>
    <property type="match status" value="1"/>
</dbReference>
<dbReference type="InterPro" id="IPR012171">
    <property type="entry name" value="Fatty_acid_desaturase"/>
</dbReference>
<feature type="transmembrane region" description="Helical" evidence="1">
    <location>
        <begin position="38"/>
        <end position="60"/>
    </location>
</feature>